<dbReference type="InterPro" id="IPR006638">
    <property type="entry name" value="Elp3/MiaA/NifB-like_rSAM"/>
</dbReference>
<dbReference type="PANTHER" id="PTHR13932">
    <property type="entry name" value="COPROPORPHYRINIGEN III OXIDASE"/>
    <property type="match status" value="1"/>
</dbReference>
<accession>A0ABS7MKS2</accession>
<dbReference type="SMART" id="SM00729">
    <property type="entry name" value="Elp3"/>
    <property type="match status" value="1"/>
</dbReference>
<evidence type="ECO:0000313" key="5">
    <source>
        <dbReference type="Proteomes" id="UP000700908"/>
    </source>
</evidence>
<comment type="caution">
    <text evidence="4">The sequence shown here is derived from an EMBL/GenBank/DDBJ whole genome shotgun (WGS) entry which is preliminary data.</text>
</comment>
<dbReference type="InterPro" id="IPR058240">
    <property type="entry name" value="rSAM_sf"/>
</dbReference>
<dbReference type="InterPro" id="IPR010723">
    <property type="entry name" value="HemN_C"/>
</dbReference>
<dbReference type="Pfam" id="PF06969">
    <property type="entry name" value="HemN_C"/>
    <property type="match status" value="1"/>
</dbReference>
<dbReference type="PROSITE" id="PS51918">
    <property type="entry name" value="RADICAL_SAM"/>
    <property type="match status" value="1"/>
</dbReference>
<dbReference type="Pfam" id="PF04055">
    <property type="entry name" value="Radical_SAM"/>
    <property type="match status" value="1"/>
</dbReference>
<dbReference type="SFLD" id="SFLDF00562">
    <property type="entry name" value="HemN-like__clustered_with_heat"/>
    <property type="match status" value="1"/>
</dbReference>
<dbReference type="SFLD" id="SFLDG01065">
    <property type="entry name" value="anaerobic_coproporphyrinogen-I"/>
    <property type="match status" value="1"/>
</dbReference>
<evidence type="ECO:0000256" key="2">
    <source>
        <dbReference type="ARBA" id="ARBA00017228"/>
    </source>
</evidence>
<organism evidence="4 5">
    <name type="scientific">Collinsella ureilytica</name>
    <dbReference type="NCBI Taxonomy" id="2869515"/>
    <lineage>
        <taxon>Bacteria</taxon>
        <taxon>Bacillati</taxon>
        <taxon>Actinomycetota</taxon>
        <taxon>Coriobacteriia</taxon>
        <taxon>Coriobacteriales</taxon>
        <taxon>Coriobacteriaceae</taxon>
        <taxon>Collinsella</taxon>
    </lineage>
</organism>
<dbReference type="SFLD" id="SFLDS00029">
    <property type="entry name" value="Radical_SAM"/>
    <property type="match status" value="1"/>
</dbReference>
<dbReference type="InterPro" id="IPR023404">
    <property type="entry name" value="rSAM_horseshoe"/>
</dbReference>
<gene>
    <name evidence="4" type="ORF">K6V98_06375</name>
</gene>
<dbReference type="EMBL" id="JAIMFO010000007">
    <property type="protein sequence ID" value="MBY4797970.1"/>
    <property type="molecule type" value="Genomic_DNA"/>
</dbReference>
<name>A0ABS7MKS2_9ACTN</name>
<protein>
    <recommendedName>
        <fullName evidence="2">Heme chaperone HemW</fullName>
    </recommendedName>
</protein>
<dbReference type="SUPFAM" id="SSF102114">
    <property type="entry name" value="Radical SAM enzymes"/>
    <property type="match status" value="1"/>
</dbReference>
<feature type="domain" description="Radical SAM core" evidence="3">
    <location>
        <begin position="4"/>
        <end position="240"/>
    </location>
</feature>
<dbReference type="Gene3D" id="3.80.30.20">
    <property type="entry name" value="tm_1862 like domain"/>
    <property type="match status" value="1"/>
</dbReference>
<dbReference type="CDD" id="cd01335">
    <property type="entry name" value="Radical_SAM"/>
    <property type="match status" value="1"/>
</dbReference>
<reference evidence="4 5" key="1">
    <citation type="submission" date="2021-08" db="EMBL/GenBank/DDBJ databases">
        <title>Collinsella faecalis sp. nov. isolated from swine faeces.</title>
        <authorList>
            <person name="Oh B.S."/>
            <person name="Lee J.H."/>
        </authorList>
    </citation>
    <scope>NUCLEOTIDE SEQUENCE [LARGE SCALE GENOMIC DNA]</scope>
    <source>
        <strain evidence="4 5">AGMB00827</strain>
    </source>
</reference>
<evidence type="ECO:0000313" key="4">
    <source>
        <dbReference type="EMBL" id="MBY4797970.1"/>
    </source>
</evidence>
<dbReference type="InterPro" id="IPR007197">
    <property type="entry name" value="rSAM"/>
</dbReference>
<evidence type="ECO:0000259" key="3">
    <source>
        <dbReference type="PROSITE" id="PS51918"/>
    </source>
</evidence>
<proteinExistence type="inferred from homology"/>
<evidence type="ECO:0000256" key="1">
    <source>
        <dbReference type="ARBA" id="ARBA00006100"/>
    </source>
</evidence>
<dbReference type="InterPro" id="IPR004559">
    <property type="entry name" value="HemW-like"/>
</dbReference>
<sequence length="412" mass="44152">MISLSFTALTSVYLHIPFCAARCRYCDFATEACGSDLSLPHAYAQSLTRLVREAADLGIIGQVRTAYIGGGTPSLLGNDRLADLVAALASLAAYDQFELSFEANPESVDEYLLGAAHGAGATRVSIGVQSLEPAALLALGRIHTAERARQAIRLAVQSGLLVSVDLMCGVPTATEAGLVLGIQEVIAAGVGHISCYPLMIEEGTELERLCERGIMPWPDDDSEARGMQLAAKTLTDSGFARYEVASYAKDDQLCKHNCVYWTGKPYLGLGSAAASMLDRATYEGLRVHIPGLPTAPASAQRFRLACTSSPREIIAAHSLSDLRFSVEMLAAREALAEDLMLGLRMTRGISAERIRRAQTVIPKALLECACTKAIERGLARSCSTGGLIPTEQGWLLGNELYGLFWDLAHDDE</sequence>
<keyword evidence="5" id="KW-1185">Reference proteome</keyword>
<dbReference type="InterPro" id="IPR034505">
    <property type="entry name" value="Coproporphyrinogen-III_oxidase"/>
</dbReference>
<dbReference type="RefSeq" id="WP_222199689.1">
    <property type="nucleotide sequence ID" value="NZ_JAIMFO010000007.1"/>
</dbReference>
<dbReference type="PANTHER" id="PTHR13932:SF5">
    <property type="entry name" value="RADICAL S-ADENOSYL METHIONINE DOMAIN-CONTAINING PROTEIN 1, MITOCHONDRIAL"/>
    <property type="match status" value="1"/>
</dbReference>
<dbReference type="SFLD" id="SFLDG01082">
    <property type="entry name" value="B12-binding_domain_containing"/>
    <property type="match status" value="1"/>
</dbReference>
<comment type="similarity">
    <text evidence="1">Belongs to the anaerobic coproporphyrinogen-III oxidase family. HemW subfamily.</text>
</comment>
<dbReference type="Proteomes" id="UP000700908">
    <property type="component" value="Unassembled WGS sequence"/>
</dbReference>